<reference evidence="2" key="1">
    <citation type="journal article" date="2019" name="Int. J. Syst. Evol. Microbiol.">
        <title>The Global Catalogue of Microorganisms (GCM) 10K type strain sequencing project: providing services to taxonomists for standard genome sequencing and annotation.</title>
        <authorList>
            <consortium name="The Broad Institute Genomics Platform"/>
            <consortium name="The Broad Institute Genome Sequencing Center for Infectious Disease"/>
            <person name="Wu L."/>
            <person name="Ma J."/>
        </authorList>
    </citation>
    <scope>NUCLEOTIDE SEQUENCE [LARGE SCALE GENOMIC DNA]</scope>
    <source>
        <strain evidence="2">CGMCC 1.16619</strain>
    </source>
</reference>
<evidence type="ECO:0000313" key="2">
    <source>
        <dbReference type="Proteomes" id="UP001596114"/>
    </source>
</evidence>
<comment type="caution">
    <text evidence="1">The sequence shown here is derived from an EMBL/GenBank/DDBJ whole genome shotgun (WGS) entry which is preliminary data.</text>
</comment>
<protein>
    <submittedName>
        <fullName evidence="1">Uncharacterized protein</fullName>
    </submittedName>
</protein>
<organism evidence="1 2">
    <name type="scientific">Rhodanobacter ginsengisoli</name>
    <dbReference type="NCBI Taxonomy" id="418646"/>
    <lineage>
        <taxon>Bacteria</taxon>
        <taxon>Pseudomonadati</taxon>
        <taxon>Pseudomonadota</taxon>
        <taxon>Gammaproteobacteria</taxon>
        <taxon>Lysobacterales</taxon>
        <taxon>Rhodanobacteraceae</taxon>
        <taxon>Rhodanobacter</taxon>
    </lineage>
</organism>
<evidence type="ECO:0000313" key="1">
    <source>
        <dbReference type="EMBL" id="MFC5527223.1"/>
    </source>
</evidence>
<gene>
    <name evidence="1" type="ORF">ACFPPA_15890</name>
</gene>
<keyword evidence="2" id="KW-1185">Reference proteome</keyword>
<accession>A0ABW0QR36</accession>
<dbReference type="Proteomes" id="UP001596114">
    <property type="component" value="Unassembled WGS sequence"/>
</dbReference>
<name>A0ABW0QR36_9GAMM</name>
<proteinExistence type="predicted"/>
<sequence>MTDLPYSIELHDSTISGIESRDGSIIIKFSRAYVHLDGKGWAQEAEIRVCSATVGGEQVDYPAKVGDGKLVTEDGPYHNLLMLPLSTTGPVNLEIEFFSGKVVRISGTGIDVTLKGRRTLLEQVAGRL</sequence>
<dbReference type="RefSeq" id="WP_377321650.1">
    <property type="nucleotide sequence ID" value="NZ_JBHSNF010000003.1"/>
</dbReference>
<dbReference type="EMBL" id="JBHSNF010000003">
    <property type="protein sequence ID" value="MFC5527223.1"/>
    <property type="molecule type" value="Genomic_DNA"/>
</dbReference>